<sequence length="428" mass="46588">MPILSKLTSCLLQLTRTCSLPLFGGTLLALAIPAQAAEQVVELELVHELGPDKGEQLSKLVERFNTTVKGIHIKVSSTPWTEGKPDLMILDSESEAQLLSRRGSIKPLSEILAAANVRVPTLAVPRMMSPASLDAKGRAQALPIGLGTPVMYANKQQLINAGIDPDNLPKTWLGWQEALGKIRGFGYNCPYTTSEPVSTFIENVSAWHNQPYAVGKKPEIAVNGLMQVKHLAFMNSWVRAQYLHFFGQGNNAENVFAQGNCVTLTAPSSAFPTLRRQAKFDVVVAPFPYHDGAYGAPQNTLADGPSMWVAAGRTPAEYKAVARFVSFWLTPESQVEWQVNAGYLPLNPSGLLIATSSKLLQDELQANRLAIAELTNKPTTDASAASPLAHAPGVRRVLGEEMENIWADRKPPKQAMDDAVMRIRSGRM</sequence>
<evidence type="ECO:0000256" key="7">
    <source>
        <dbReference type="SAM" id="SignalP"/>
    </source>
</evidence>
<keyword evidence="9" id="KW-1185">Reference proteome</keyword>
<dbReference type="InterPro" id="IPR006059">
    <property type="entry name" value="SBP"/>
</dbReference>
<feature type="signal peptide" evidence="7">
    <location>
        <begin position="1"/>
        <end position="36"/>
    </location>
</feature>
<evidence type="ECO:0000256" key="1">
    <source>
        <dbReference type="ARBA" id="ARBA00004418"/>
    </source>
</evidence>
<protein>
    <recommendedName>
        <fullName evidence="4">sn-glycerol-3-phosphate-binding periplasmic protein UgpB</fullName>
    </recommendedName>
</protein>
<evidence type="ECO:0000256" key="6">
    <source>
        <dbReference type="ARBA" id="ARBA00022729"/>
    </source>
</evidence>
<dbReference type="RefSeq" id="WP_327597154.1">
    <property type="nucleotide sequence ID" value="NZ_JAYXHS010000001.1"/>
</dbReference>
<evidence type="ECO:0000313" key="9">
    <source>
        <dbReference type="Proteomes" id="UP001331561"/>
    </source>
</evidence>
<evidence type="ECO:0000256" key="3">
    <source>
        <dbReference type="ARBA" id="ARBA00011557"/>
    </source>
</evidence>
<name>A0ABU6JY36_9RHOO</name>
<comment type="subcellular location">
    <subcellularLocation>
        <location evidence="1">Periplasm</location>
    </subcellularLocation>
</comment>
<dbReference type="Pfam" id="PF13416">
    <property type="entry name" value="SBP_bac_8"/>
    <property type="match status" value="1"/>
</dbReference>
<evidence type="ECO:0000256" key="5">
    <source>
        <dbReference type="ARBA" id="ARBA00022448"/>
    </source>
</evidence>
<proteinExistence type="inferred from homology"/>
<dbReference type="Gene3D" id="3.40.190.10">
    <property type="entry name" value="Periplasmic binding protein-like II"/>
    <property type="match status" value="2"/>
</dbReference>
<keyword evidence="5" id="KW-0813">Transport</keyword>
<evidence type="ECO:0000256" key="4">
    <source>
        <dbReference type="ARBA" id="ARBA00017470"/>
    </source>
</evidence>
<evidence type="ECO:0000256" key="2">
    <source>
        <dbReference type="ARBA" id="ARBA00008520"/>
    </source>
</evidence>
<reference evidence="8 9" key="1">
    <citation type="submission" date="2024-01" db="EMBL/GenBank/DDBJ databases">
        <title>Uliginosibacterium soil sp. nov.</title>
        <authorList>
            <person name="Lv Y."/>
        </authorList>
    </citation>
    <scope>NUCLEOTIDE SEQUENCE [LARGE SCALE GENOMIC DNA]</scope>
    <source>
        <strain evidence="8 9">H3</strain>
    </source>
</reference>
<comment type="subunit">
    <text evidence="3">The complex is composed of two ATP-binding proteins (UgpC), two transmembrane proteins (UgpA and UgpE) and a solute-binding protein (UgpB).</text>
</comment>
<feature type="chain" id="PRO_5047456131" description="sn-glycerol-3-phosphate-binding periplasmic protein UgpB" evidence="7">
    <location>
        <begin position="37"/>
        <end position="428"/>
    </location>
</feature>
<accession>A0ABU6JY36</accession>
<comment type="similarity">
    <text evidence="2">Belongs to the bacterial solute-binding protein 1 family.</text>
</comment>
<dbReference type="PANTHER" id="PTHR43649:SF31">
    <property type="entry name" value="SN-GLYCEROL-3-PHOSPHATE-BINDING PERIPLASMIC PROTEIN UGPB"/>
    <property type="match status" value="1"/>
</dbReference>
<dbReference type="PANTHER" id="PTHR43649">
    <property type="entry name" value="ARABINOSE-BINDING PROTEIN-RELATED"/>
    <property type="match status" value="1"/>
</dbReference>
<organism evidence="8 9">
    <name type="scientific">Uliginosibacterium silvisoli</name>
    <dbReference type="NCBI Taxonomy" id="3114758"/>
    <lineage>
        <taxon>Bacteria</taxon>
        <taxon>Pseudomonadati</taxon>
        <taxon>Pseudomonadota</taxon>
        <taxon>Betaproteobacteria</taxon>
        <taxon>Rhodocyclales</taxon>
        <taxon>Zoogloeaceae</taxon>
        <taxon>Uliginosibacterium</taxon>
    </lineage>
</organism>
<keyword evidence="6 7" id="KW-0732">Signal</keyword>
<evidence type="ECO:0000313" key="8">
    <source>
        <dbReference type="EMBL" id="MEC5384171.1"/>
    </source>
</evidence>
<dbReference type="EMBL" id="JAYXHS010000001">
    <property type="protein sequence ID" value="MEC5384171.1"/>
    <property type="molecule type" value="Genomic_DNA"/>
</dbReference>
<dbReference type="SUPFAM" id="SSF53850">
    <property type="entry name" value="Periplasmic binding protein-like II"/>
    <property type="match status" value="1"/>
</dbReference>
<comment type="caution">
    <text evidence="8">The sequence shown here is derived from an EMBL/GenBank/DDBJ whole genome shotgun (WGS) entry which is preliminary data.</text>
</comment>
<dbReference type="InterPro" id="IPR050490">
    <property type="entry name" value="Bact_solute-bd_prot1"/>
</dbReference>
<dbReference type="Proteomes" id="UP001331561">
    <property type="component" value="Unassembled WGS sequence"/>
</dbReference>
<gene>
    <name evidence="8" type="ORF">VVD49_00480</name>
</gene>